<dbReference type="InterPro" id="IPR050736">
    <property type="entry name" value="Sensor_HK_Regulatory"/>
</dbReference>
<evidence type="ECO:0000256" key="4">
    <source>
        <dbReference type="ARBA" id="ARBA00022475"/>
    </source>
</evidence>
<feature type="coiled-coil region" evidence="12">
    <location>
        <begin position="292"/>
        <end position="330"/>
    </location>
</feature>
<dbReference type="PROSITE" id="PS50885">
    <property type="entry name" value="HAMP"/>
    <property type="match status" value="1"/>
</dbReference>
<keyword evidence="17" id="KW-1185">Reference proteome</keyword>
<dbReference type="PRINTS" id="PR00344">
    <property type="entry name" value="BCTRLSENSOR"/>
</dbReference>
<feature type="transmembrane region" description="Helical" evidence="13">
    <location>
        <begin position="12"/>
        <end position="34"/>
    </location>
</feature>
<dbReference type="PROSITE" id="PS50109">
    <property type="entry name" value="HIS_KIN"/>
    <property type="match status" value="1"/>
</dbReference>
<dbReference type="SMART" id="SM00387">
    <property type="entry name" value="HATPase_c"/>
    <property type="match status" value="1"/>
</dbReference>
<evidence type="ECO:0000256" key="5">
    <source>
        <dbReference type="ARBA" id="ARBA00022553"/>
    </source>
</evidence>
<dbReference type="RefSeq" id="WP_028106715.1">
    <property type="nucleotide sequence ID" value="NZ_LVVL01000001.1"/>
</dbReference>
<dbReference type="PANTHER" id="PTHR43711">
    <property type="entry name" value="TWO-COMPONENT HISTIDINE KINASE"/>
    <property type="match status" value="1"/>
</dbReference>
<dbReference type="SMART" id="SM00388">
    <property type="entry name" value="HisKA"/>
    <property type="match status" value="1"/>
</dbReference>
<name>A0ABX2VDX7_9BACL</name>
<dbReference type="Pfam" id="PF02518">
    <property type="entry name" value="HATPase_c"/>
    <property type="match status" value="1"/>
</dbReference>
<accession>A0ABX2VDX7</accession>
<feature type="domain" description="Histidine kinase" evidence="14">
    <location>
        <begin position="623"/>
        <end position="839"/>
    </location>
</feature>
<keyword evidence="13" id="KW-0812">Transmembrane</keyword>
<dbReference type="SUPFAM" id="SSF47384">
    <property type="entry name" value="Homodimeric domain of signal transducing histidine kinase"/>
    <property type="match status" value="1"/>
</dbReference>
<keyword evidence="12" id="KW-0175">Coiled coil</keyword>
<dbReference type="InterPro" id="IPR036097">
    <property type="entry name" value="HisK_dim/P_sf"/>
</dbReference>
<reference evidence="16 17" key="1">
    <citation type="submission" date="2016-03" db="EMBL/GenBank/DDBJ databases">
        <authorList>
            <person name="Cho S.-Y."/>
            <person name="Lim S."/>
            <person name="Kim H."/>
            <person name="Soh E.H."/>
            <person name="Moon J.S."/>
        </authorList>
    </citation>
    <scope>NUCLEOTIDE SEQUENCE [LARGE SCALE GENOMIC DNA]</scope>
    <source>
        <strain evidence="16 17">KCTC 3810</strain>
    </source>
</reference>
<evidence type="ECO:0000256" key="2">
    <source>
        <dbReference type="ARBA" id="ARBA00004651"/>
    </source>
</evidence>
<comment type="caution">
    <text evidence="16">The sequence shown here is derived from an EMBL/GenBank/DDBJ whole genome shotgun (WGS) entry which is preliminary data.</text>
</comment>
<protein>
    <recommendedName>
        <fullName evidence="3">histidine kinase</fullName>
        <ecNumber evidence="3">2.7.13.3</ecNumber>
    </recommendedName>
</protein>
<keyword evidence="8 16" id="KW-0418">Kinase</keyword>
<keyword evidence="10" id="KW-0902">Two-component regulatory system</keyword>
<dbReference type="InterPro" id="IPR004358">
    <property type="entry name" value="Sig_transdc_His_kin-like_C"/>
</dbReference>
<evidence type="ECO:0000256" key="1">
    <source>
        <dbReference type="ARBA" id="ARBA00000085"/>
    </source>
</evidence>
<dbReference type="Gene3D" id="3.30.450.40">
    <property type="match status" value="1"/>
</dbReference>
<dbReference type="Gene3D" id="1.10.287.130">
    <property type="match status" value="1"/>
</dbReference>
<comment type="subcellular location">
    <subcellularLocation>
        <location evidence="2">Cell membrane</location>
        <topology evidence="2">Multi-pass membrane protein</topology>
    </subcellularLocation>
</comment>
<evidence type="ECO:0000259" key="14">
    <source>
        <dbReference type="PROSITE" id="PS50109"/>
    </source>
</evidence>
<keyword evidence="11 13" id="KW-0472">Membrane</keyword>
<keyword evidence="6" id="KW-0808">Transferase</keyword>
<evidence type="ECO:0000259" key="15">
    <source>
        <dbReference type="PROSITE" id="PS50885"/>
    </source>
</evidence>
<evidence type="ECO:0000313" key="17">
    <source>
        <dbReference type="Proteomes" id="UP000078447"/>
    </source>
</evidence>
<keyword evidence="5" id="KW-0597">Phosphoprotein</keyword>
<dbReference type="CDD" id="cd00075">
    <property type="entry name" value="HATPase"/>
    <property type="match status" value="1"/>
</dbReference>
<dbReference type="Pfam" id="PF00672">
    <property type="entry name" value="HAMP"/>
    <property type="match status" value="1"/>
</dbReference>
<evidence type="ECO:0000256" key="7">
    <source>
        <dbReference type="ARBA" id="ARBA00022741"/>
    </source>
</evidence>
<dbReference type="InterPro" id="IPR005467">
    <property type="entry name" value="His_kinase_dom"/>
</dbReference>
<evidence type="ECO:0000256" key="10">
    <source>
        <dbReference type="ARBA" id="ARBA00023012"/>
    </source>
</evidence>
<dbReference type="InterPro" id="IPR003661">
    <property type="entry name" value="HisK_dim/P_dom"/>
</dbReference>
<evidence type="ECO:0000256" key="13">
    <source>
        <dbReference type="SAM" id="Phobius"/>
    </source>
</evidence>
<dbReference type="SUPFAM" id="SSF55781">
    <property type="entry name" value="GAF domain-like"/>
    <property type="match status" value="1"/>
</dbReference>
<dbReference type="InterPro" id="IPR003660">
    <property type="entry name" value="HAMP_dom"/>
</dbReference>
<keyword evidence="9" id="KW-0067">ATP-binding</keyword>
<keyword evidence="4" id="KW-1003">Cell membrane</keyword>
<dbReference type="Pfam" id="PF00512">
    <property type="entry name" value="HisKA"/>
    <property type="match status" value="1"/>
</dbReference>
<dbReference type="Gene3D" id="6.10.340.10">
    <property type="match status" value="1"/>
</dbReference>
<dbReference type="Proteomes" id="UP000078447">
    <property type="component" value="Unassembled WGS sequence"/>
</dbReference>
<evidence type="ECO:0000256" key="12">
    <source>
        <dbReference type="SAM" id="Coils"/>
    </source>
</evidence>
<dbReference type="InterPro" id="IPR003594">
    <property type="entry name" value="HATPase_dom"/>
</dbReference>
<evidence type="ECO:0000256" key="9">
    <source>
        <dbReference type="ARBA" id="ARBA00022840"/>
    </source>
</evidence>
<feature type="transmembrane region" description="Helical" evidence="13">
    <location>
        <begin position="215"/>
        <end position="236"/>
    </location>
</feature>
<evidence type="ECO:0000256" key="3">
    <source>
        <dbReference type="ARBA" id="ARBA00012438"/>
    </source>
</evidence>
<dbReference type="InterPro" id="IPR036890">
    <property type="entry name" value="HATPase_C_sf"/>
</dbReference>
<dbReference type="EC" id="2.7.13.3" evidence="3"/>
<dbReference type="EMBL" id="LVVL01000001">
    <property type="protein sequence ID" value="OAN15989.1"/>
    <property type="molecule type" value="Genomic_DNA"/>
</dbReference>
<organism evidence="16 17">
    <name type="scientific">Exiguobacterium undae</name>
    <dbReference type="NCBI Taxonomy" id="169177"/>
    <lineage>
        <taxon>Bacteria</taxon>
        <taxon>Bacillati</taxon>
        <taxon>Bacillota</taxon>
        <taxon>Bacilli</taxon>
        <taxon>Bacillales</taxon>
        <taxon>Bacillales Family XII. Incertae Sedis</taxon>
        <taxon>Exiguobacterium</taxon>
    </lineage>
</organism>
<evidence type="ECO:0000313" key="16">
    <source>
        <dbReference type="EMBL" id="OAN15989.1"/>
    </source>
</evidence>
<dbReference type="CDD" id="cd00082">
    <property type="entry name" value="HisKA"/>
    <property type="match status" value="1"/>
</dbReference>
<dbReference type="Gene3D" id="3.30.565.10">
    <property type="entry name" value="Histidine kinase-like ATPase, C-terminal domain"/>
    <property type="match status" value="1"/>
</dbReference>
<dbReference type="CDD" id="cd06225">
    <property type="entry name" value="HAMP"/>
    <property type="match status" value="1"/>
</dbReference>
<gene>
    <name evidence="16" type="ORF">A3783_08655</name>
</gene>
<evidence type="ECO:0000256" key="8">
    <source>
        <dbReference type="ARBA" id="ARBA00022777"/>
    </source>
</evidence>
<dbReference type="PANTHER" id="PTHR43711:SF1">
    <property type="entry name" value="HISTIDINE KINASE 1"/>
    <property type="match status" value="1"/>
</dbReference>
<comment type="catalytic activity">
    <reaction evidence="1">
        <text>ATP + protein L-histidine = ADP + protein N-phospho-L-histidine.</text>
        <dbReference type="EC" id="2.7.13.3"/>
    </reaction>
</comment>
<dbReference type="GO" id="GO:0016301">
    <property type="term" value="F:kinase activity"/>
    <property type="evidence" value="ECO:0007669"/>
    <property type="project" value="UniProtKB-KW"/>
</dbReference>
<keyword evidence="7" id="KW-0547">Nucleotide-binding</keyword>
<feature type="domain" description="HAMP" evidence="15">
    <location>
        <begin position="237"/>
        <end position="290"/>
    </location>
</feature>
<proteinExistence type="predicted"/>
<dbReference type="SMART" id="SM00304">
    <property type="entry name" value="HAMP"/>
    <property type="match status" value="1"/>
</dbReference>
<keyword evidence="13" id="KW-1133">Transmembrane helix</keyword>
<evidence type="ECO:0000256" key="11">
    <source>
        <dbReference type="ARBA" id="ARBA00023136"/>
    </source>
</evidence>
<evidence type="ECO:0000256" key="6">
    <source>
        <dbReference type="ARBA" id="ARBA00022679"/>
    </source>
</evidence>
<dbReference type="SUPFAM" id="SSF55874">
    <property type="entry name" value="ATPase domain of HSP90 chaperone/DNA topoisomerase II/histidine kinase"/>
    <property type="match status" value="1"/>
</dbReference>
<sequence>MKSWLNRTIGRQIMFAFYMIILTLVLTSAGVYFYTKNQVQDSRQELLTLNDHRTRATNLYESWQSLQYEMRGFVLLGDEEMLEEIERKKDAINRQTTWFEKNARFKEEEQYATDARALYSAYTERVMPSLTNYVAAKKDGDVTEPFLQMATLGKVTQAPQLDPDRKFNIKTKSAADMSSSIVDMETVFTDYRNSLNQQELAAQDKLGKQVNASQVLGFINLAVLLLIIALLVRPFVSKLTGQLRQLNRESSRLAKGEDATPIPVVNERDEIGELTTTFNQMAAAISTQKMQLVSSNDELQIQQEELVAQQEELQTQQEELEEALDITLRNETHLRYRNELTETLASRETLTAYPAIIEKLITITDAELGAIVFLEEDRYTDIVSYGMTVDQERKLLTSSMSLLERARMHKRAVRSTKQVTSDHPLPYPYSMYETVVPVMDPATNTMIASIYLVRYRDQFNDDQTEEIWSFSRQLALSLLRMRVFDEIEREREKTSKLLHSIREAVIYIEGGKIFANKPLLALFHHPAHDQFNDDGLMTLDVKIEELAVQVDQHEAFLDYMDRVCSHEIPTEGLSLSLNKEERFVHVYAEGIDYGGRFRGTMLVLRDVTIETGIDRMKSEFVSTVSHELRTPLASIFGYTELMLAKDLPAARQQRYLTTIHTETQRLTSLVNDFLDVQRMESSQQQYHFKELDLANLIQEVAEFQAGSATHHQLSLETGDAPVRQVEADEAKMRQLFGNLINNAIKYSPDGGQVELRLEELDDRLRVTVSDEGIGIPRQALPELFGKFYRVDNSDSRKIGGTGLGLAICQEIVRAHEGLIHVESTEGKGSVFTVELPFVQAEVSLEEIVEAPLSSNDHLRKHK</sequence>
<dbReference type="InterPro" id="IPR029016">
    <property type="entry name" value="GAF-like_dom_sf"/>
</dbReference>
<dbReference type="SUPFAM" id="SSF158472">
    <property type="entry name" value="HAMP domain-like"/>
    <property type="match status" value="1"/>
</dbReference>